<feature type="active site" description="Nucleophile" evidence="5">
    <location>
        <position position="8"/>
    </location>
</feature>
<reference evidence="7 8" key="1">
    <citation type="journal article" date="2015" name="Appl. Environ. Microbiol.">
        <title>Nanoarchaeota, Their Sulfolobales Host, and Nanoarchaeota Virus Distribution across Yellowstone National Park Hot Springs.</title>
        <authorList>
            <person name="Munson-McGee J.H."/>
            <person name="Field E.K."/>
            <person name="Bateson M."/>
            <person name="Rooney C."/>
            <person name="Stepanauskas R."/>
            <person name="Young M.J."/>
        </authorList>
    </citation>
    <scope>NUCLEOTIDE SEQUENCE [LARGE SCALE GENOMIC DNA]</scope>
    <source>
        <strain evidence="7">SCGC AC-742_N10</strain>
    </source>
</reference>
<evidence type="ECO:0000256" key="6">
    <source>
        <dbReference type="NCBIfam" id="TIGR01487"/>
    </source>
</evidence>
<protein>
    <recommendedName>
        <fullName evidence="5 6">Phosphoglycolate phosphatase</fullName>
        <shortName evidence="5">PGP</shortName>
        <shortName evidence="5">PGPase</shortName>
        <ecNumber evidence="5 6">3.1.3.18</ecNumber>
    </recommendedName>
</protein>
<dbReference type="RefSeq" id="WP_013775396.1">
    <property type="nucleotide sequence ID" value="NC_015518.1"/>
</dbReference>
<dbReference type="GO" id="GO:0000287">
    <property type="term" value="F:magnesium ion binding"/>
    <property type="evidence" value="ECO:0007669"/>
    <property type="project" value="InterPro"/>
</dbReference>
<comment type="cofactor">
    <cofactor evidence="5">
        <name>Mg(2+)</name>
        <dbReference type="ChEBI" id="CHEBI:18420"/>
    </cofactor>
</comment>
<dbReference type="Pfam" id="PF08282">
    <property type="entry name" value="Hydrolase_3"/>
    <property type="match status" value="2"/>
</dbReference>
<keyword evidence="4 5" id="KW-0119">Carbohydrate metabolism</keyword>
<dbReference type="CDD" id="cd07514">
    <property type="entry name" value="HAD_Pase"/>
    <property type="match status" value="1"/>
</dbReference>
<dbReference type="HAMAP" id="MF_01419">
    <property type="entry name" value="GPH_hydrolase_arch"/>
    <property type="match status" value="1"/>
</dbReference>
<evidence type="ECO:0000256" key="3">
    <source>
        <dbReference type="ARBA" id="ARBA00022842"/>
    </source>
</evidence>
<dbReference type="NCBIfam" id="TIGR01487">
    <property type="entry name" value="Pglycolate_arch"/>
    <property type="match status" value="1"/>
</dbReference>
<evidence type="ECO:0000256" key="4">
    <source>
        <dbReference type="ARBA" id="ARBA00023277"/>
    </source>
</evidence>
<dbReference type="EC" id="3.1.3.18" evidence="5 6"/>
<evidence type="ECO:0000313" key="7">
    <source>
        <dbReference type="EMBL" id="PVU74662.1"/>
    </source>
</evidence>
<dbReference type="EMBL" id="QEFD01000192">
    <property type="protein sequence ID" value="PVU74662.1"/>
    <property type="molecule type" value="Genomic_DNA"/>
</dbReference>
<sequence length="229" mass="25802">MIKLVLTDLDGTLTEDRGIYKVSLDAIKYLRLLEERGIKVALVSGNSYPVLRGLHNYLGFSGGVVAENGCVVFYKQKIRVCKPMDRQILEEFREKFKLKDSWQNDYRECDFGFTPPDITEEMIKWAEEKGLYINSSGYALHIAFKPAGKMVGVRKLIELHGVKKEEVIGIGDSLTDLDMFKEVGIKVAVGNAEEELKKEADIILNLKSGEGVKELVTMILEGKLNGRNR</sequence>
<name>A0A2T9X3M5_9CREN</name>
<feature type="binding site" evidence="5">
    <location>
        <position position="8"/>
    </location>
    <ligand>
        <name>Mg(2+)</name>
        <dbReference type="ChEBI" id="CHEBI:18420"/>
    </ligand>
</feature>
<accession>A0A2T9X3M5</accession>
<gene>
    <name evidence="7" type="ORF">DDW13_06555</name>
</gene>
<feature type="binding site" evidence="5">
    <location>
        <position position="10"/>
    </location>
    <ligand>
        <name>Mg(2+)</name>
        <dbReference type="ChEBI" id="CHEBI:18420"/>
    </ligand>
</feature>
<feature type="binding site" evidence="5">
    <location>
        <position position="176"/>
    </location>
    <ligand>
        <name>Mg(2+)</name>
        <dbReference type="ChEBI" id="CHEBI:18420"/>
    </ligand>
</feature>
<dbReference type="GO" id="GO:0008967">
    <property type="term" value="F:phosphoglycolate phosphatase activity"/>
    <property type="evidence" value="ECO:0007669"/>
    <property type="project" value="UniProtKB-UniRule"/>
</dbReference>
<evidence type="ECO:0000256" key="5">
    <source>
        <dbReference type="HAMAP-Rule" id="MF_01419"/>
    </source>
</evidence>
<feature type="binding site" evidence="5">
    <location>
        <position position="172"/>
    </location>
    <ligand>
        <name>Mg(2+)</name>
        <dbReference type="ChEBI" id="CHEBI:18420"/>
    </ligand>
</feature>
<dbReference type="SFLD" id="SFLDF00446">
    <property type="entry name" value="phosphoglycolate_phosphatase_3"/>
    <property type="match status" value="1"/>
</dbReference>
<comment type="function">
    <text evidence="5">Catalyzes the dephosphorylation of 2-phosphoglycolate.</text>
</comment>
<dbReference type="SFLD" id="SFLDG01140">
    <property type="entry name" value="C2.B:_Phosphomannomutase_and_P"/>
    <property type="match status" value="1"/>
</dbReference>
<dbReference type="PANTHER" id="PTHR10000">
    <property type="entry name" value="PHOSPHOSERINE PHOSPHATASE"/>
    <property type="match status" value="1"/>
</dbReference>
<comment type="similarity">
    <text evidence="5">Belongs to the archaeal SPP-like hydrolase family.</text>
</comment>
<dbReference type="InterPro" id="IPR036412">
    <property type="entry name" value="HAD-like_sf"/>
</dbReference>
<dbReference type="Proteomes" id="UP000245638">
    <property type="component" value="Unassembled WGS sequence"/>
</dbReference>
<evidence type="ECO:0000313" key="8">
    <source>
        <dbReference type="Proteomes" id="UP000245638"/>
    </source>
</evidence>
<keyword evidence="3 5" id="KW-0460">Magnesium</keyword>
<dbReference type="Gene3D" id="3.90.1070.10">
    <property type="match status" value="1"/>
</dbReference>
<dbReference type="InterPro" id="IPR023214">
    <property type="entry name" value="HAD_sf"/>
</dbReference>
<evidence type="ECO:0000256" key="1">
    <source>
        <dbReference type="ARBA" id="ARBA00022723"/>
    </source>
</evidence>
<dbReference type="PANTHER" id="PTHR10000:SF8">
    <property type="entry name" value="HAD SUPERFAMILY HYDROLASE-LIKE, TYPE 3"/>
    <property type="match status" value="1"/>
</dbReference>
<dbReference type="InterPro" id="IPR006382">
    <property type="entry name" value="PGPase"/>
</dbReference>
<feature type="binding site" evidence="5">
    <location>
        <position position="149"/>
    </location>
    <ligand>
        <name>substrate</name>
    </ligand>
</feature>
<dbReference type="Gene3D" id="3.40.50.1000">
    <property type="entry name" value="HAD superfamily/HAD-like"/>
    <property type="match status" value="1"/>
</dbReference>
<dbReference type="GO" id="GO:0005829">
    <property type="term" value="C:cytosol"/>
    <property type="evidence" value="ECO:0007669"/>
    <property type="project" value="TreeGrafter"/>
</dbReference>
<comment type="caution">
    <text evidence="7">The sequence shown here is derived from an EMBL/GenBank/DDBJ whole genome shotgun (WGS) entry which is preliminary data.</text>
</comment>
<keyword evidence="2 5" id="KW-0378">Hydrolase</keyword>
<dbReference type="SUPFAM" id="SSF56784">
    <property type="entry name" value="HAD-like"/>
    <property type="match status" value="1"/>
</dbReference>
<evidence type="ECO:0000256" key="2">
    <source>
        <dbReference type="ARBA" id="ARBA00022801"/>
    </source>
</evidence>
<dbReference type="SFLD" id="SFLDG01144">
    <property type="entry name" value="C2.B.4:_PGP_Like"/>
    <property type="match status" value="1"/>
</dbReference>
<keyword evidence="1 5" id="KW-0479">Metal-binding</keyword>
<proteinExistence type="inferred from homology"/>
<dbReference type="AlphaFoldDB" id="A0A2T9X3M5"/>
<comment type="catalytic activity">
    <reaction evidence="5">
        <text>2-phosphoglycolate + H2O = glycolate + phosphate</text>
        <dbReference type="Rhea" id="RHEA:14369"/>
        <dbReference type="ChEBI" id="CHEBI:15377"/>
        <dbReference type="ChEBI" id="CHEBI:29805"/>
        <dbReference type="ChEBI" id="CHEBI:43474"/>
        <dbReference type="ChEBI" id="CHEBI:58033"/>
        <dbReference type="EC" id="3.1.3.18"/>
    </reaction>
</comment>
<organism evidence="7 8">
    <name type="scientific">Acidianus hospitalis</name>
    <dbReference type="NCBI Taxonomy" id="563177"/>
    <lineage>
        <taxon>Archaea</taxon>
        <taxon>Thermoproteota</taxon>
        <taxon>Thermoprotei</taxon>
        <taxon>Sulfolobales</taxon>
        <taxon>Sulfolobaceae</taxon>
        <taxon>Acidianus</taxon>
    </lineage>
</organism>
<dbReference type="SFLD" id="SFLDS00003">
    <property type="entry name" value="Haloacid_Dehalogenase"/>
    <property type="match status" value="1"/>
</dbReference>
<dbReference type="OMA" id="DTGYAYH"/>
<dbReference type="NCBIfam" id="TIGR01482">
    <property type="entry name" value="SPP-subfamily"/>
    <property type="match status" value="1"/>
</dbReference>